<evidence type="ECO:0000256" key="1">
    <source>
        <dbReference type="SAM" id="Phobius"/>
    </source>
</evidence>
<dbReference type="WBParaSite" id="ECPE_0000782801-mRNA-1">
    <property type="protein sequence ID" value="ECPE_0000782801-mRNA-1"/>
    <property type="gene ID" value="ECPE_0000782801"/>
</dbReference>
<reference evidence="4" key="1">
    <citation type="submission" date="2016-06" db="UniProtKB">
        <authorList>
            <consortium name="WormBaseParasite"/>
        </authorList>
    </citation>
    <scope>IDENTIFICATION</scope>
</reference>
<keyword evidence="1" id="KW-1133">Transmembrane helix</keyword>
<keyword evidence="1" id="KW-0812">Transmembrane</keyword>
<dbReference type="EMBL" id="UZAN01045105">
    <property type="protein sequence ID" value="VDP82081.1"/>
    <property type="molecule type" value="Genomic_DNA"/>
</dbReference>
<keyword evidence="1" id="KW-0472">Membrane</keyword>
<evidence type="ECO:0000313" key="3">
    <source>
        <dbReference type="Proteomes" id="UP000272942"/>
    </source>
</evidence>
<name>A0A183ALH4_9TREM</name>
<proteinExistence type="predicted"/>
<evidence type="ECO:0000313" key="2">
    <source>
        <dbReference type="EMBL" id="VDP82081.1"/>
    </source>
</evidence>
<evidence type="ECO:0000313" key="4">
    <source>
        <dbReference type="WBParaSite" id="ECPE_0000782801-mRNA-1"/>
    </source>
</evidence>
<keyword evidence="3" id="KW-1185">Reference proteome</keyword>
<dbReference type="Proteomes" id="UP000272942">
    <property type="component" value="Unassembled WGS sequence"/>
</dbReference>
<accession>A0A183ALH4</accession>
<dbReference type="AlphaFoldDB" id="A0A183ALH4"/>
<protein>
    <submittedName>
        <fullName evidence="4">Cadherin domain-containing protein</fullName>
    </submittedName>
</protein>
<gene>
    <name evidence="2" type="ORF">ECPE_LOCUS7809</name>
</gene>
<reference evidence="2 3" key="2">
    <citation type="submission" date="2018-11" db="EMBL/GenBank/DDBJ databases">
        <authorList>
            <consortium name="Pathogen Informatics"/>
        </authorList>
    </citation>
    <scope>NUCLEOTIDE SEQUENCE [LARGE SCALE GENOMIC DNA]</scope>
    <source>
        <strain evidence="2 3">Egypt</strain>
    </source>
</reference>
<organism evidence="4">
    <name type="scientific">Echinostoma caproni</name>
    <dbReference type="NCBI Taxonomy" id="27848"/>
    <lineage>
        <taxon>Eukaryota</taxon>
        <taxon>Metazoa</taxon>
        <taxon>Spiralia</taxon>
        <taxon>Lophotrochozoa</taxon>
        <taxon>Platyhelminthes</taxon>
        <taxon>Trematoda</taxon>
        <taxon>Digenea</taxon>
        <taxon>Plagiorchiida</taxon>
        <taxon>Echinostomata</taxon>
        <taxon>Echinostomatoidea</taxon>
        <taxon>Echinostomatidae</taxon>
        <taxon>Echinostoma</taxon>
    </lineage>
</organism>
<sequence length="360" mass="40588">MHTLKLAISHHGTHQLQVIDTHNQSVSVANEEDNLRLEIRLSRESASLTTVDYCVAISVDNDSAMTNIEKMRGDISREVYRRRCAKSEQIPELPIQELITLRETLWPPVLSTNPVQLSDSFQLLHVRAKNQYVQFICQLTDCTGTPDECVLRSFHKKLCKEGNPDWNVTNSFLISPNIQVLRSNVHKATSCPSFSCLSLQQLLFACLGLIILDLLICGLLFWIYRRRNRNIRNASIPRPESIASLAPLPTTIAWTFPVEKKPVCGYNTHRTACTVPGTFAATSVGNLSEAVDHWVHTQLLDQDKRIPSIGGVPGRQHRLVTCDLSCPHELETSQLFLDLNEGKYHLLETGNDMCLNQEII</sequence>
<feature type="transmembrane region" description="Helical" evidence="1">
    <location>
        <begin position="202"/>
        <end position="224"/>
    </location>
</feature>